<dbReference type="Pfam" id="PF00487">
    <property type="entry name" value="FA_desaturase"/>
    <property type="match status" value="1"/>
</dbReference>
<proteinExistence type="predicted"/>
<feature type="domain" description="Fatty acid desaturase" evidence="2">
    <location>
        <begin position="25"/>
        <end position="274"/>
    </location>
</feature>
<dbReference type="EMBL" id="JAHOPB010000001">
    <property type="protein sequence ID" value="MBU8874275.1"/>
    <property type="molecule type" value="Genomic_DNA"/>
</dbReference>
<dbReference type="InterPro" id="IPR005804">
    <property type="entry name" value="FA_desaturase_dom"/>
</dbReference>
<name>A0ABS6IM50_9HYPH</name>
<keyword evidence="4" id="KW-1185">Reference proteome</keyword>
<sequence>MQLVTSFGPFLAGCAAMYVACDFSPWLALAFAIPTGAFMVRVFIVQHDCGHGSFFASRRANTIVGRLCSLCTFTPFASWRRQHAQHHAEWNNLDRGDRGSDIYSSCLTVRAYLALSPWRRFAHRLVRHPLIANFLLPPLIFVLLYRLPFDTPRTWVRERRSVLLTNASFVALFATLVLLLGWRDVLLVHLSIMVVASILGVWLFTLQHRFPGAQWTGRGAWRYVDAAMDGSSWFDLPIVLRWFTGNIGFHHVHHLNQRIPNYRLAQAHEAARAVRAVPSLGLRAGLAAPRLTLWDETSGRLVRFCDVARRETPA</sequence>
<gene>
    <name evidence="3" type="ORF">KQ910_10905</name>
</gene>
<feature type="transmembrane region" description="Helical" evidence="1">
    <location>
        <begin position="186"/>
        <end position="206"/>
    </location>
</feature>
<organism evidence="3 4">
    <name type="scientific">Reyranella humidisoli</name>
    <dbReference type="NCBI Taxonomy" id="2849149"/>
    <lineage>
        <taxon>Bacteria</taxon>
        <taxon>Pseudomonadati</taxon>
        <taxon>Pseudomonadota</taxon>
        <taxon>Alphaproteobacteria</taxon>
        <taxon>Hyphomicrobiales</taxon>
        <taxon>Reyranellaceae</taxon>
        <taxon>Reyranella</taxon>
    </lineage>
</organism>
<feature type="transmembrane region" description="Helical" evidence="1">
    <location>
        <begin position="130"/>
        <end position="149"/>
    </location>
</feature>
<evidence type="ECO:0000313" key="3">
    <source>
        <dbReference type="EMBL" id="MBU8874275.1"/>
    </source>
</evidence>
<dbReference type="InterPro" id="IPR012171">
    <property type="entry name" value="Fatty_acid_desaturase"/>
</dbReference>
<dbReference type="GO" id="GO:0016491">
    <property type="term" value="F:oxidoreductase activity"/>
    <property type="evidence" value="ECO:0007669"/>
    <property type="project" value="UniProtKB-KW"/>
</dbReference>
<keyword evidence="3" id="KW-0560">Oxidoreductase</keyword>
<dbReference type="RefSeq" id="WP_216959501.1">
    <property type="nucleotide sequence ID" value="NZ_JAHOPB010000001.1"/>
</dbReference>
<feature type="transmembrane region" description="Helical" evidence="1">
    <location>
        <begin position="161"/>
        <end position="180"/>
    </location>
</feature>
<protein>
    <submittedName>
        <fullName evidence="3">Fatty acid desaturase</fullName>
        <ecNumber evidence="3">1.14.19.-</ecNumber>
    </submittedName>
</protein>
<feature type="transmembrane region" description="Helical" evidence="1">
    <location>
        <begin position="26"/>
        <end position="44"/>
    </location>
</feature>
<dbReference type="PANTHER" id="PTHR19353">
    <property type="entry name" value="FATTY ACID DESATURASE 2"/>
    <property type="match status" value="1"/>
</dbReference>
<keyword evidence="1" id="KW-0812">Transmembrane</keyword>
<accession>A0ABS6IM50</accession>
<evidence type="ECO:0000256" key="1">
    <source>
        <dbReference type="SAM" id="Phobius"/>
    </source>
</evidence>
<keyword evidence="1" id="KW-0472">Membrane</keyword>
<reference evidence="3 4" key="1">
    <citation type="submission" date="2021-06" db="EMBL/GenBank/DDBJ databases">
        <authorList>
            <person name="Lee D.H."/>
        </authorList>
    </citation>
    <scope>NUCLEOTIDE SEQUENCE [LARGE SCALE GENOMIC DNA]</scope>
    <source>
        <strain evidence="3 4">MMS21-HV4-11</strain>
    </source>
</reference>
<dbReference type="EC" id="1.14.19.-" evidence="3"/>
<comment type="caution">
    <text evidence="3">The sequence shown here is derived from an EMBL/GenBank/DDBJ whole genome shotgun (WGS) entry which is preliminary data.</text>
</comment>
<dbReference type="Proteomes" id="UP000727907">
    <property type="component" value="Unassembled WGS sequence"/>
</dbReference>
<dbReference type="PANTHER" id="PTHR19353:SF73">
    <property type="entry name" value="FATTY ACID DESATURASE"/>
    <property type="match status" value="1"/>
</dbReference>
<evidence type="ECO:0000313" key="4">
    <source>
        <dbReference type="Proteomes" id="UP000727907"/>
    </source>
</evidence>
<evidence type="ECO:0000259" key="2">
    <source>
        <dbReference type="Pfam" id="PF00487"/>
    </source>
</evidence>
<keyword evidence="1" id="KW-1133">Transmembrane helix</keyword>